<evidence type="ECO:0000256" key="6">
    <source>
        <dbReference type="ARBA" id="ARBA00022723"/>
    </source>
</evidence>
<feature type="compositionally biased region" description="Low complexity" evidence="15">
    <location>
        <begin position="891"/>
        <end position="909"/>
    </location>
</feature>
<dbReference type="EMBL" id="JAIZAY010000012">
    <property type="protein sequence ID" value="KAJ8032395.1"/>
    <property type="molecule type" value="Genomic_DNA"/>
</dbReference>
<feature type="compositionally biased region" description="Low complexity" evidence="15">
    <location>
        <begin position="1178"/>
        <end position="1190"/>
    </location>
</feature>
<feature type="compositionally biased region" description="Polar residues" evidence="15">
    <location>
        <begin position="877"/>
        <end position="890"/>
    </location>
</feature>
<comment type="catalytic activity">
    <reaction evidence="13">
        <text>a 1,2-diacyl-sn-glycerol + H2O = a 2-acylglycerol + a fatty acid + H(+)</text>
        <dbReference type="Rhea" id="RHEA:33275"/>
        <dbReference type="ChEBI" id="CHEBI:15377"/>
        <dbReference type="ChEBI" id="CHEBI:15378"/>
        <dbReference type="ChEBI" id="CHEBI:17389"/>
        <dbReference type="ChEBI" id="CHEBI:17815"/>
        <dbReference type="ChEBI" id="CHEBI:28868"/>
        <dbReference type="EC" id="3.1.1.116"/>
    </reaction>
    <physiologicalReaction direction="left-to-right" evidence="13">
        <dbReference type="Rhea" id="RHEA:33276"/>
    </physiologicalReaction>
</comment>
<evidence type="ECO:0000256" key="3">
    <source>
        <dbReference type="ARBA" id="ARBA00022475"/>
    </source>
</evidence>
<dbReference type="GO" id="GO:0004465">
    <property type="term" value="F:lipoprotein lipase activity"/>
    <property type="evidence" value="ECO:0007669"/>
    <property type="project" value="TreeGrafter"/>
</dbReference>
<evidence type="ECO:0000256" key="12">
    <source>
        <dbReference type="ARBA" id="ARBA00023136"/>
    </source>
</evidence>
<evidence type="ECO:0000313" key="19">
    <source>
        <dbReference type="Proteomes" id="UP001152320"/>
    </source>
</evidence>
<feature type="region of interest" description="Disordered" evidence="15">
    <location>
        <begin position="963"/>
        <end position="986"/>
    </location>
</feature>
<dbReference type="OrthoDB" id="438440at2759"/>
<comment type="cofactor">
    <cofactor evidence="1">
        <name>Ca(2+)</name>
        <dbReference type="ChEBI" id="CHEBI:29108"/>
    </cofactor>
</comment>
<dbReference type="GO" id="GO:0005737">
    <property type="term" value="C:cytoplasm"/>
    <property type="evidence" value="ECO:0007669"/>
    <property type="project" value="TreeGrafter"/>
</dbReference>
<evidence type="ECO:0000256" key="13">
    <source>
        <dbReference type="ARBA" id="ARBA00024531"/>
    </source>
</evidence>
<evidence type="ECO:0000256" key="11">
    <source>
        <dbReference type="ARBA" id="ARBA00023098"/>
    </source>
</evidence>
<feature type="transmembrane region" description="Helical" evidence="16">
    <location>
        <begin position="134"/>
        <end position="156"/>
    </location>
</feature>
<keyword evidence="6" id="KW-0479">Metal-binding</keyword>
<feature type="region of interest" description="Disordered" evidence="15">
    <location>
        <begin position="825"/>
        <end position="909"/>
    </location>
</feature>
<keyword evidence="4" id="KW-0597">Phosphoprotein</keyword>
<evidence type="ECO:0000256" key="8">
    <source>
        <dbReference type="ARBA" id="ARBA00022837"/>
    </source>
</evidence>
<keyword evidence="10 16" id="KW-1133">Transmembrane helix</keyword>
<evidence type="ECO:0000259" key="17">
    <source>
        <dbReference type="PROSITE" id="PS00028"/>
    </source>
</evidence>
<evidence type="ECO:0000256" key="5">
    <source>
        <dbReference type="ARBA" id="ARBA00022692"/>
    </source>
</evidence>
<dbReference type="GO" id="GO:0098921">
    <property type="term" value="P:retrograde trans-synaptic signaling by endocannabinoid"/>
    <property type="evidence" value="ECO:0007669"/>
    <property type="project" value="TreeGrafter"/>
</dbReference>
<comment type="caution">
    <text evidence="18">The sequence shown here is derived from an EMBL/GenBank/DDBJ whole genome shotgun (WGS) entry which is preliminary data.</text>
</comment>
<evidence type="ECO:0000256" key="10">
    <source>
        <dbReference type="ARBA" id="ARBA00022989"/>
    </source>
</evidence>
<protein>
    <recommendedName>
        <fullName evidence="14">sn-1-specific diacylglycerol lipase</fullName>
        <ecNumber evidence="14">3.1.1.116</ecNumber>
    </recommendedName>
</protein>
<evidence type="ECO:0000256" key="7">
    <source>
        <dbReference type="ARBA" id="ARBA00022801"/>
    </source>
</evidence>
<dbReference type="EC" id="3.1.1.116" evidence="14"/>
<dbReference type="CDD" id="cd00519">
    <property type="entry name" value="Lipase_3"/>
    <property type="match status" value="1"/>
</dbReference>
<evidence type="ECO:0000256" key="4">
    <source>
        <dbReference type="ARBA" id="ARBA00022553"/>
    </source>
</evidence>
<evidence type="ECO:0000256" key="1">
    <source>
        <dbReference type="ARBA" id="ARBA00001913"/>
    </source>
</evidence>
<keyword evidence="7" id="KW-0378">Hydrolase</keyword>
<sequence>MPGLIAFGRRWSVGSDDLVIPGIVMFVLHCVWFVILLFCFIQLNRSEDSCSPYFSQYLLVTIIILVPLSLLEGSIVILSMRGTTFYDRPRMAIKHILYTKCILDLFNFLWAILGIIWFGQWGQLCTHSTIHASLFAYCIFCIFMLVLLLLLAWCTYDDVGRNFVKKRKFEMQRDMKRTASRVERNERQTLITQRQYHQKWQRRLRKLYHLSAPGDNQDNAFTEIADIISDFFRDLDIVPSDILAGLMLLREDQKNRRRAIEGSPDNDVITFLSGVPITPDTKYLDFTKEEDCSIFAELHHYWKYAIASYGCRGYAMLHGAFKCVKLISCRPCCLTSPHQDVTNQVQSCCQCNYTALLELSGLDPTDIVFGTFHSAVSKLKLRGPYPSSFSRDFGLDTEGLSLVGTTSSGLHCEHCPHGTVTPNQPSTDGSPVCLESSVSFQEEMDQKCMDNEGAVYSSSVFASRVQRWLQSCLTCVCECDDGVDQRSSAASHDRFHSAIVEPKCPRGCSPYILVWETPFFVALDHERRKVIVAIRGTVSVSDIVTDLCADTCPIPMDGCPPGFLGHKGMIAAAVYIKEKLQQDDILTQAFSCLPVDSDDYELLLVGHSLGAGAAAILGILLRQDYPSLKVVCFAPPGGLLSLPAAEYTKEFTTSVINGKDVVARAGLPQMEQLRSDLLAAVKRSQDPKWSIILGELCCCCSISPENIAPHEGKWEAPPCRQLACGAHPTNPSLNLSSHRPLYPPGNILHIVRNNPKRESLDKKSVGYYAIWRDQTDFQEVLISPVIVDDHMPRGVQKALDKCLEFSKLRKAPTWASKIVSHLSIPDDIPGEPSHSSGSPPSSCLQMHPIPEVSEAGTDRRRPSSHSSSLPNAYSRPQADTSLKLYSSQQKASASSDYASPDSTLLRGSGSIGSKKFGSYAYSSKPGVISRRSWGPGNEYFYQENESPFVSPCKQCAHAQAEKLQRERLESQESNKSAPMASVESLTSIDTVSSARGSLDVPVDKAKNRLSTHSEGYCYYVFHDLDQTEIFPKPGNTFLTNAVIESNKRLSWDDSKSVSPTLELKRPESTQMMDRYGNVKGRTTVKDRYTLTYDNGRNSPHTSDSTTTEETPKQKRYKNIEFPSSGSSSPHLKGFVRYCPVSSTTSEDSDDTLFNEDKDDDEDQPLERFNLEEALSGGKKPTTSTPRTSSKYQPMEFDLTL</sequence>
<keyword evidence="11" id="KW-0443">Lipid metabolism</keyword>
<feature type="compositionally biased region" description="Polar residues" evidence="15">
    <location>
        <begin position="1091"/>
        <end position="1108"/>
    </location>
</feature>
<keyword evidence="19" id="KW-1185">Reference proteome</keyword>
<keyword evidence="5 16" id="KW-0812">Transmembrane</keyword>
<dbReference type="PANTHER" id="PTHR45792:SF8">
    <property type="entry name" value="DIACYLGLYCEROL LIPASE-ALPHA"/>
    <property type="match status" value="1"/>
</dbReference>
<keyword evidence="12 16" id="KW-0472">Membrane</keyword>
<evidence type="ECO:0000313" key="18">
    <source>
        <dbReference type="EMBL" id="KAJ8032395.1"/>
    </source>
</evidence>
<dbReference type="Pfam" id="PF01764">
    <property type="entry name" value="Lipase_3"/>
    <property type="match status" value="1"/>
</dbReference>
<dbReference type="PROSITE" id="PS00028">
    <property type="entry name" value="ZINC_FINGER_C2H2_1"/>
    <property type="match status" value="1"/>
</dbReference>
<feature type="compositionally biased region" description="Low complexity" evidence="15">
    <location>
        <begin position="830"/>
        <end position="842"/>
    </location>
</feature>
<keyword evidence="8" id="KW-0106">Calcium</keyword>
<dbReference type="GO" id="GO:0045211">
    <property type="term" value="C:postsynaptic membrane"/>
    <property type="evidence" value="ECO:0007669"/>
    <property type="project" value="TreeGrafter"/>
</dbReference>
<dbReference type="InterPro" id="IPR002921">
    <property type="entry name" value="Fungal_lipase-type"/>
</dbReference>
<organism evidence="18 19">
    <name type="scientific">Holothuria leucospilota</name>
    <name type="common">Black long sea cucumber</name>
    <name type="synonym">Mertensiothuria leucospilota</name>
    <dbReference type="NCBI Taxonomy" id="206669"/>
    <lineage>
        <taxon>Eukaryota</taxon>
        <taxon>Metazoa</taxon>
        <taxon>Echinodermata</taxon>
        <taxon>Eleutherozoa</taxon>
        <taxon>Echinozoa</taxon>
        <taxon>Holothuroidea</taxon>
        <taxon>Aspidochirotacea</taxon>
        <taxon>Aspidochirotida</taxon>
        <taxon>Holothuriidae</taxon>
        <taxon>Holothuria</taxon>
    </lineage>
</organism>
<dbReference type="GO" id="GO:0032590">
    <property type="term" value="C:dendrite membrane"/>
    <property type="evidence" value="ECO:0007669"/>
    <property type="project" value="TreeGrafter"/>
</dbReference>
<evidence type="ECO:0000256" key="2">
    <source>
        <dbReference type="ARBA" id="ARBA00004651"/>
    </source>
</evidence>
<comment type="subcellular location">
    <subcellularLocation>
        <location evidence="2">Cell membrane</location>
        <topology evidence="2">Multi-pass membrane protein</topology>
    </subcellularLocation>
</comment>
<dbReference type="InterPro" id="IPR013087">
    <property type="entry name" value="Znf_C2H2_type"/>
</dbReference>
<name>A0A9Q1BTB5_HOLLE</name>
<dbReference type="Gene3D" id="3.40.50.1820">
    <property type="entry name" value="alpha/beta hydrolase"/>
    <property type="match status" value="1"/>
</dbReference>
<reference evidence="18" key="1">
    <citation type="submission" date="2021-10" db="EMBL/GenBank/DDBJ databases">
        <title>Tropical sea cucumber genome reveals ecological adaptation and Cuvierian tubules defense mechanism.</title>
        <authorList>
            <person name="Chen T."/>
        </authorList>
    </citation>
    <scope>NUCLEOTIDE SEQUENCE</scope>
    <source>
        <strain evidence="18">Nanhai2018</strain>
        <tissue evidence="18">Muscle</tissue>
    </source>
</reference>
<dbReference type="GO" id="GO:0019369">
    <property type="term" value="P:arachidonate metabolic process"/>
    <property type="evidence" value="ECO:0007669"/>
    <property type="project" value="TreeGrafter"/>
</dbReference>
<feature type="transmembrane region" description="Helical" evidence="16">
    <location>
        <begin position="101"/>
        <end position="122"/>
    </location>
</feature>
<dbReference type="AlphaFoldDB" id="A0A9Q1BTB5"/>
<feature type="compositionally biased region" description="Acidic residues" evidence="15">
    <location>
        <begin position="1146"/>
        <end position="1163"/>
    </location>
</feature>
<keyword evidence="9" id="KW-0442">Lipid degradation</keyword>
<feature type="transmembrane region" description="Helical" evidence="16">
    <location>
        <begin position="18"/>
        <end position="43"/>
    </location>
</feature>
<dbReference type="Proteomes" id="UP001152320">
    <property type="component" value="Chromosome 12"/>
</dbReference>
<feature type="region of interest" description="Disordered" evidence="15">
    <location>
        <begin position="1090"/>
        <end position="1200"/>
    </location>
</feature>
<dbReference type="InterPro" id="IPR029058">
    <property type="entry name" value="AB_hydrolase_fold"/>
</dbReference>
<feature type="transmembrane region" description="Helical" evidence="16">
    <location>
        <begin position="55"/>
        <end position="80"/>
    </location>
</feature>
<dbReference type="InterPro" id="IPR052214">
    <property type="entry name" value="DAG_Lipase-Related"/>
</dbReference>
<evidence type="ECO:0000256" key="16">
    <source>
        <dbReference type="SAM" id="Phobius"/>
    </source>
</evidence>
<evidence type="ECO:0000256" key="14">
    <source>
        <dbReference type="ARBA" id="ARBA00026104"/>
    </source>
</evidence>
<feature type="domain" description="C2H2-type" evidence="17">
    <location>
        <begin position="475"/>
        <end position="496"/>
    </location>
</feature>
<gene>
    <name evidence="18" type="ORF">HOLleu_25911</name>
</gene>
<evidence type="ECO:0000256" key="15">
    <source>
        <dbReference type="SAM" id="MobiDB-lite"/>
    </source>
</evidence>
<keyword evidence="3" id="KW-1003">Cell membrane</keyword>
<dbReference type="SUPFAM" id="SSF53474">
    <property type="entry name" value="alpha/beta-Hydrolases"/>
    <property type="match status" value="1"/>
</dbReference>
<feature type="compositionally biased region" description="Basic and acidic residues" evidence="15">
    <location>
        <begin position="963"/>
        <end position="972"/>
    </location>
</feature>
<dbReference type="PANTHER" id="PTHR45792">
    <property type="entry name" value="DIACYLGLYCEROL LIPASE HOMOLOG-RELATED"/>
    <property type="match status" value="1"/>
</dbReference>
<dbReference type="GO" id="GO:0046340">
    <property type="term" value="P:diacylglycerol catabolic process"/>
    <property type="evidence" value="ECO:0007669"/>
    <property type="project" value="TreeGrafter"/>
</dbReference>
<accession>A0A9Q1BTB5</accession>
<evidence type="ECO:0000256" key="9">
    <source>
        <dbReference type="ARBA" id="ARBA00022963"/>
    </source>
</evidence>
<dbReference type="GO" id="GO:0046872">
    <property type="term" value="F:metal ion binding"/>
    <property type="evidence" value="ECO:0007669"/>
    <property type="project" value="UniProtKB-KW"/>
</dbReference>
<proteinExistence type="predicted"/>